<dbReference type="InterPro" id="IPR051030">
    <property type="entry name" value="Vitamin_B12-ABC_binding"/>
</dbReference>
<name>A0A934KBY7_9BACT</name>
<comment type="caution">
    <text evidence="2">The sequence shown here is derived from an EMBL/GenBank/DDBJ whole genome shotgun (WGS) entry which is preliminary data.</text>
</comment>
<dbReference type="Pfam" id="PF01497">
    <property type="entry name" value="Peripla_BP_2"/>
    <property type="match status" value="1"/>
</dbReference>
<dbReference type="SUPFAM" id="SSF53807">
    <property type="entry name" value="Helical backbone' metal receptor"/>
    <property type="match status" value="1"/>
</dbReference>
<dbReference type="InterPro" id="IPR002491">
    <property type="entry name" value="ABC_transptr_periplasmic_BD"/>
</dbReference>
<evidence type="ECO:0000313" key="2">
    <source>
        <dbReference type="EMBL" id="MBJ7608608.1"/>
    </source>
</evidence>
<dbReference type="PROSITE" id="PS50983">
    <property type="entry name" value="FE_B12_PBP"/>
    <property type="match status" value="1"/>
</dbReference>
<dbReference type="CDD" id="cd01144">
    <property type="entry name" value="BtuF"/>
    <property type="match status" value="1"/>
</dbReference>
<dbReference type="EMBL" id="JAEKNN010000021">
    <property type="protein sequence ID" value="MBJ7608608.1"/>
    <property type="molecule type" value="Genomic_DNA"/>
</dbReference>
<protein>
    <submittedName>
        <fullName evidence="2">Cobalamin-binding protein</fullName>
    </submittedName>
</protein>
<evidence type="ECO:0000259" key="1">
    <source>
        <dbReference type="PROSITE" id="PS50983"/>
    </source>
</evidence>
<dbReference type="AlphaFoldDB" id="A0A934KBY7"/>
<proteinExistence type="predicted"/>
<evidence type="ECO:0000313" key="3">
    <source>
        <dbReference type="Proteomes" id="UP000614410"/>
    </source>
</evidence>
<dbReference type="Gene3D" id="3.40.50.1980">
    <property type="entry name" value="Nitrogenase molybdenum iron protein domain"/>
    <property type="match status" value="2"/>
</dbReference>
<sequence>MRIVSLLPSATELLFAIGAGADLVAVTHECDHPEAARELPAVTRNTLDHSGQPAAAIDRHIRAARHQGSSIYSLDEGALRSLRPDLVVTQELCDVCAVAYRDVAQAVRRLPGSIDVLSLEPASLGDIVSTVATLGAATGRDAGAARLSAAMTERLAAVDALPAPAPSPATVCVEWTDPIMVGGHWVPEMVRRAGGRDQLGVEGRPSRYVEWNEVLEAGPEALVLMPCGFDLPRTIELAAGITERPGFTALPCAQTRRVVAVDGSSYFNRPGPRIVDGLEILATVLRAEPGARLPLGAAWVATS</sequence>
<feature type="domain" description="Fe/B12 periplasmic-binding" evidence="1">
    <location>
        <begin position="2"/>
        <end position="289"/>
    </location>
</feature>
<dbReference type="PANTHER" id="PTHR42860:SF1">
    <property type="entry name" value="VITAMIN B12-BINDING PROTEIN"/>
    <property type="match status" value="1"/>
</dbReference>
<gene>
    <name evidence="2" type="ORF">JF887_04135</name>
</gene>
<dbReference type="Proteomes" id="UP000614410">
    <property type="component" value="Unassembled WGS sequence"/>
</dbReference>
<reference evidence="2 3" key="1">
    <citation type="submission" date="2020-10" db="EMBL/GenBank/DDBJ databases">
        <title>Ca. Dormibacterota MAGs.</title>
        <authorList>
            <person name="Montgomery K."/>
        </authorList>
    </citation>
    <scope>NUCLEOTIDE SEQUENCE [LARGE SCALE GENOMIC DNA]</scope>
    <source>
        <strain evidence="2">Mitchell_Peninsula_5</strain>
    </source>
</reference>
<organism evidence="2 3">
    <name type="scientific">Candidatus Amunia macphersoniae</name>
    <dbReference type="NCBI Taxonomy" id="3127014"/>
    <lineage>
        <taxon>Bacteria</taxon>
        <taxon>Bacillati</taxon>
        <taxon>Candidatus Dormiibacterota</taxon>
        <taxon>Candidatus Dormibacteria</taxon>
        <taxon>Candidatus Aeolococcales</taxon>
        <taxon>Candidatus Aeolococcaceae</taxon>
        <taxon>Candidatus Amunia</taxon>
    </lineage>
</organism>
<dbReference type="PANTHER" id="PTHR42860">
    <property type="entry name" value="VITAMIN B12-BINDING PROTEIN"/>
    <property type="match status" value="1"/>
</dbReference>
<accession>A0A934KBY7</accession>